<comment type="caution">
    <text evidence="2">The sequence shown here is derived from an EMBL/GenBank/DDBJ whole genome shotgun (WGS) entry which is preliminary data.</text>
</comment>
<dbReference type="AlphaFoldDB" id="A0AAD5ALA4"/>
<keyword evidence="3" id="KW-1185">Reference proteome</keyword>
<feature type="domain" description="CARD" evidence="1">
    <location>
        <begin position="1"/>
        <end position="76"/>
    </location>
</feature>
<dbReference type="Proteomes" id="UP001205998">
    <property type="component" value="Unassembled WGS sequence"/>
</dbReference>
<dbReference type="Pfam" id="PF00619">
    <property type="entry name" value="CARD"/>
    <property type="match status" value="1"/>
</dbReference>
<evidence type="ECO:0000259" key="1">
    <source>
        <dbReference type="PROSITE" id="PS50209"/>
    </source>
</evidence>
<organism evidence="2 3">
    <name type="scientific">Silurus asotus</name>
    <name type="common">Amur catfish</name>
    <name type="synonym">Parasilurus asotus</name>
    <dbReference type="NCBI Taxonomy" id="30991"/>
    <lineage>
        <taxon>Eukaryota</taxon>
        <taxon>Metazoa</taxon>
        <taxon>Chordata</taxon>
        <taxon>Craniata</taxon>
        <taxon>Vertebrata</taxon>
        <taxon>Euteleostomi</taxon>
        <taxon>Actinopterygii</taxon>
        <taxon>Neopterygii</taxon>
        <taxon>Teleostei</taxon>
        <taxon>Ostariophysi</taxon>
        <taxon>Siluriformes</taxon>
        <taxon>Siluridae</taxon>
        <taxon>Silurus</taxon>
    </lineage>
</organism>
<proteinExistence type="predicted"/>
<feature type="non-terminal residue" evidence="2">
    <location>
        <position position="76"/>
    </location>
</feature>
<dbReference type="PROSITE" id="PS50209">
    <property type="entry name" value="CARD"/>
    <property type="match status" value="1"/>
</dbReference>
<dbReference type="InterPro" id="IPR001315">
    <property type="entry name" value="CARD"/>
</dbReference>
<feature type="non-terminal residue" evidence="2">
    <location>
        <position position="1"/>
    </location>
</feature>
<name>A0AAD5ALA4_SILAS</name>
<dbReference type="GO" id="GO:0042981">
    <property type="term" value="P:regulation of apoptotic process"/>
    <property type="evidence" value="ECO:0007669"/>
    <property type="project" value="InterPro"/>
</dbReference>
<dbReference type="EMBL" id="MU551688">
    <property type="protein sequence ID" value="KAI5618618.1"/>
    <property type="molecule type" value="Genomic_DNA"/>
</dbReference>
<reference evidence="2" key="1">
    <citation type="submission" date="2018-07" db="EMBL/GenBank/DDBJ databases">
        <title>Comparative genomics of catfishes provides insights into carnivory and benthic adaptation.</title>
        <authorList>
            <person name="Zhang Y."/>
            <person name="Wang D."/>
            <person name="Peng Z."/>
            <person name="Zheng S."/>
            <person name="Shao F."/>
            <person name="Tao W."/>
        </authorList>
    </citation>
    <scope>NUCLEOTIDE SEQUENCE</scope>
    <source>
        <strain evidence="2">Chongqing</strain>
    </source>
</reference>
<dbReference type="Gene3D" id="1.10.533.10">
    <property type="entry name" value="Death Domain, Fas"/>
    <property type="match status" value="1"/>
</dbReference>
<gene>
    <name evidence="2" type="ORF">C0J50_21817</name>
</gene>
<protein>
    <recommendedName>
        <fullName evidence="1">CARD domain-containing protein</fullName>
    </recommendedName>
</protein>
<dbReference type="InterPro" id="IPR011029">
    <property type="entry name" value="DEATH-like_dom_sf"/>
</dbReference>
<evidence type="ECO:0000313" key="2">
    <source>
        <dbReference type="EMBL" id="KAI5618618.1"/>
    </source>
</evidence>
<dbReference type="SUPFAM" id="SSF47986">
    <property type="entry name" value="DEATH domain"/>
    <property type="match status" value="1"/>
</dbReference>
<accession>A0AAD5ALA4</accession>
<dbReference type="CDD" id="cd01671">
    <property type="entry name" value="CARD"/>
    <property type="match status" value="1"/>
</dbReference>
<evidence type="ECO:0000313" key="3">
    <source>
        <dbReference type="Proteomes" id="UP001205998"/>
    </source>
</evidence>
<sequence>KVELIGWLVGDDLILQYVHSQELITMAEYTRIKSIQDPIKKTTELLDMILNKGKSCCIAFLELLKKNKVNESRPEL</sequence>